<keyword evidence="1" id="KW-0732">Signal</keyword>
<keyword evidence="3" id="KW-1185">Reference proteome</keyword>
<evidence type="ECO:0000313" key="3">
    <source>
        <dbReference type="Proteomes" id="UP001595803"/>
    </source>
</evidence>
<proteinExistence type="predicted"/>
<evidence type="ECO:0000313" key="2">
    <source>
        <dbReference type="EMBL" id="MFC3835441.1"/>
    </source>
</evidence>
<organism evidence="2 3">
    <name type="scientific">Deinococcus rufus</name>
    <dbReference type="NCBI Taxonomy" id="2136097"/>
    <lineage>
        <taxon>Bacteria</taxon>
        <taxon>Thermotogati</taxon>
        <taxon>Deinococcota</taxon>
        <taxon>Deinococci</taxon>
        <taxon>Deinococcales</taxon>
        <taxon>Deinococcaceae</taxon>
        <taxon>Deinococcus</taxon>
    </lineage>
</organism>
<dbReference type="EMBL" id="JBHRZG010000024">
    <property type="protein sequence ID" value="MFC3835441.1"/>
    <property type="molecule type" value="Genomic_DNA"/>
</dbReference>
<feature type="signal peptide" evidence="1">
    <location>
        <begin position="1"/>
        <end position="19"/>
    </location>
</feature>
<comment type="caution">
    <text evidence="2">The sequence shown here is derived from an EMBL/GenBank/DDBJ whole genome shotgun (WGS) entry which is preliminary data.</text>
</comment>
<dbReference type="RefSeq" id="WP_295818109.1">
    <property type="nucleotide sequence ID" value="NZ_JBHRZG010000024.1"/>
</dbReference>
<feature type="chain" id="PRO_5046241404" evidence="1">
    <location>
        <begin position="20"/>
        <end position="125"/>
    </location>
</feature>
<dbReference type="Proteomes" id="UP001595803">
    <property type="component" value="Unassembled WGS sequence"/>
</dbReference>
<reference evidence="3" key="1">
    <citation type="journal article" date="2019" name="Int. J. Syst. Evol. Microbiol.">
        <title>The Global Catalogue of Microorganisms (GCM) 10K type strain sequencing project: providing services to taxonomists for standard genome sequencing and annotation.</title>
        <authorList>
            <consortium name="The Broad Institute Genomics Platform"/>
            <consortium name="The Broad Institute Genome Sequencing Center for Infectious Disease"/>
            <person name="Wu L."/>
            <person name="Ma J."/>
        </authorList>
    </citation>
    <scope>NUCLEOTIDE SEQUENCE [LARGE SCALE GENOMIC DNA]</scope>
    <source>
        <strain evidence="3">CCTCC AB 2017081</strain>
    </source>
</reference>
<protein>
    <submittedName>
        <fullName evidence="2">Uncharacterized protein</fullName>
    </submittedName>
</protein>
<evidence type="ECO:0000256" key="1">
    <source>
        <dbReference type="SAM" id="SignalP"/>
    </source>
</evidence>
<accession>A0ABV7ZH63</accession>
<gene>
    <name evidence="2" type="ORF">ACFOSB_21475</name>
</gene>
<name>A0ABV7ZH63_9DEIO</name>
<sequence length="125" mass="13139">MKKRAMLCLLPCVLPGVHAQTTQSLSAALNLKVMHGGAIVQGRVTVPKSDDLVGVWSSVGRGRLMKCAPRCQVVTSMPVQGSLQLGSDTGYRVVLGGQLAPGQKISLVLRLRGGLILNVTAPVVR</sequence>